<name>A0A517MQ52_9BACT</name>
<gene>
    <name evidence="2" type="ORF">HG15A2_02740</name>
</gene>
<dbReference type="EMBL" id="CP036263">
    <property type="protein sequence ID" value="QDS97015.1"/>
    <property type="molecule type" value="Genomic_DNA"/>
</dbReference>
<feature type="chain" id="PRO_5021803756" description="PEP-CTERM protein-sorting domain-containing protein" evidence="1">
    <location>
        <begin position="30"/>
        <end position="340"/>
    </location>
</feature>
<protein>
    <recommendedName>
        <fullName evidence="4">PEP-CTERM protein-sorting domain-containing protein</fullName>
    </recommendedName>
</protein>
<accession>A0A517MQ52</accession>
<feature type="signal peptide" evidence="1">
    <location>
        <begin position="1"/>
        <end position="29"/>
    </location>
</feature>
<dbReference type="AlphaFoldDB" id="A0A517MQ52"/>
<dbReference type="Proteomes" id="UP000319852">
    <property type="component" value="Chromosome"/>
</dbReference>
<dbReference type="RefSeq" id="WP_145057061.1">
    <property type="nucleotide sequence ID" value="NZ_CP036263.1"/>
</dbReference>
<evidence type="ECO:0000313" key="3">
    <source>
        <dbReference type="Proteomes" id="UP000319852"/>
    </source>
</evidence>
<keyword evidence="1" id="KW-0732">Signal</keyword>
<evidence type="ECO:0008006" key="4">
    <source>
        <dbReference type="Google" id="ProtNLM"/>
    </source>
</evidence>
<dbReference type="OrthoDB" id="234933at2"/>
<reference evidence="2 3" key="1">
    <citation type="submission" date="2019-02" db="EMBL/GenBank/DDBJ databases">
        <title>Deep-cultivation of Planctomycetes and their phenomic and genomic characterization uncovers novel biology.</title>
        <authorList>
            <person name="Wiegand S."/>
            <person name="Jogler M."/>
            <person name="Boedeker C."/>
            <person name="Pinto D."/>
            <person name="Vollmers J."/>
            <person name="Rivas-Marin E."/>
            <person name="Kohn T."/>
            <person name="Peeters S.H."/>
            <person name="Heuer A."/>
            <person name="Rast P."/>
            <person name="Oberbeckmann S."/>
            <person name="Bunk B."/>
            <person name="Jeske O."/>
            <person name="Meyerdierks A."/>
            <person name="Storesund J.E."/>
            <person name="Kallscheuer N."/>
            <person name="Luecker S."/>
            <person name="Lage O.M."/>
            <person name="Pohl T."/>
            <person name="Merkel B.J."/>
            <person name="Hornburger P."/>
            <person name="Mueller R.-W."/>
            <person name="Bruemmer F."/>
            <person name="Labrenz M."/>
            <person name="Spormann A.M."/>
            <person name="Op den Camp H."/>
            <person name="Overmann J."/>
            <person name="Amann R."/>
            <person name="Jetten M.S.M."/>
            <person name="Mascher T."/>
            <person name="Medema M.H."/>
            <person name="Devos D.P."/>
            <person name="Kaster A.-K."/>
            <person name="Ovreas L."/>
            <person name="Rohde M."/>
            <person name="Galperin M.Y."/>
            <person name="Jogler C."/>
        </authorList>
    </citation>
    <scope>NUCLEOTIDE SEQUENCE [LARGE SCALE GENOMIC DNA]</scope>
    <source>
        <strain evidence="2 3">HG15A2</strain>
    </source>
</reference>
<proteinExistence type="predicted"/>
<organism evidence="2 3">
    <name type="scientific">Adhaeretor mobilis</name>
    <dbReference type="NCBI Taxonomy" id="1930276"/>
    <lineage>
        <taxon>Bacteria</taxon>
        <taxon>Pseudomonadati</taxon>
        <taxon>Planctomycetota</taxon>
        <taxon>Planctomycetia</taxon>
        <taxon>Pirellulales</taxon>
        <taxon>Lacipirellulaceae</taxon>
        <taxon>Adhaeretor</taxon>
    </lineage>
</organism>
<evidence type="ECO:0000256" key="1">
    <source>
        <dbReference type="SAM" id="SignalP"/>
    </source>
</evidence>
<keyword evidence="3" id="KW-1185">Reference proteome</keyword>
<evidence type="ECO:0000313" key="2">
    <source>
        <dbReference type="EMBL" id="QDS97015.1"/>
    </source>
</evidence>
<dbReference type="KEGG" id="amob:HG15A2_02740"/>
<sequence length="340" mass="35523" precursor="true">MVNQHQIRVRLAAFAFCLALGLSSLTANAEDIANFWISNQDNGPEAPVIQVLAGSNAELEIWARPAAEMTLSAFSLNLVATDSAALDFQSIDVHNPTASLIPQSLRHQLVFDTSQGLSIGPTADYLAGFSGLSLLDGAGLLPDGSGLGPSCSVHDMHCSNDSGADSWRIATVDYLAGAVGTTTDLYLEISSQGLWHAGGTPTDSSAVFGLPNDTIHRWSTTGGTDNRDIFELTAPNYVPVGAVDAVIQVVSRLDADFNEDALVDGIDLLSWQGGFGSGITLAEGDANGDLFVDAADLMIWHLQYGTPGAATAVSASVPEPATLVLLVMTAFAIGRSRATF</sequence>